<comment type="caution">
    <text evidence="1">The sequence shown here is derived from an EMBL/GenBank/DDBJ whole genome shotgun (WGS) entry which is preliminary data.</text>
</comment>
<evidence type="ECO:0000313" key="2">
    <source>
        <dbReference type="Proteomes" id="UP000230233"/>
    </source>
</evidence>
<keyword evidence="2" id="KW-1185">Reference proteome</keyword>
<dbReference type="OrthoDB" id="5920525at2759"/>
<evidence type="ECO:0000313" key="1">
    <source>
        <dbReference type="EMBL" id="PIC52807.1"/>
    </source>
</evidence>
<dbReference type="EMBL" id="PDUG01000001">
    <property type="protein sequence ID" value="PIC52807.1"/>
    <property type="molecule type" value="Genomic_DNA"/>
</dbReference>
<accession>A0A2G5VMB1</accession>
<sequence length="121" mass="13748">MAVTFQMKEFTDKAARELKKPTRQMKCKFCQEEHHTSECNSIPQNEKLAMALKRNLCLTCLSPAFQLPVNHRGLRQNHLLCQGNICGRNREYHHASICDKIAGTNSSTGSKISLAEDEQEE</sequence>
<dbReference type="Proteomes" id="UP000230233">
    <property type="component" value="Chromosome I"/>
</dbReference>
<reference evidence="2" key="1">
    <citation type="submission" date="2017-10" db="EMBL/GenBank/DDBJ databases">
        <title>Rapid genome shrinkage in a self-fertile nematode reveals novel sperm competition proteins.</title>
        <authorList>
            <person name="Yin D."/>
            <person name="Schwarz E.M."/>
            <person name="Thomas C.G."/>
            <person name="Felde R.L."/>
            <person name="Korf I.F."/>
            <person name="Cutter A.D."/>
            <person name="Schartner C.M."/>
            <person name="Ralston E.J."/>
            <person name="Meyer B.J."/>
            <person name="Haag E.S."/>
        </authorList>
    </citation>
    <scope>NUCLEOTIDE SEQUENCE [LARGE SCALE GENOMIC DNA]</scope>
    <source>
        <strain evidence="2">JU1422</strain>
    </source>
</reference>
<dbReference type="AlphaFoldDB" id="A0A2G5VMB1"/>
<protein>
    <submittedName>
        <fullName evidence="1">Uncharacterized protein</fullName>
    </submittedName>
</protein>
<gene>
    <name evidence="1" type="primary">Cnig_chr_I.g276</name>
    <name evidence="1" type="ORF">B9Z55_000276</name>
</gene>
<name>A0A2G5VMB1_9PELO</name>
<organism evidence="1 2">
    <name type="scientific">Caenorhabditis nigoni</name>
    <dbReference type="NCBI Taxonomy" id="1611254"/>
    <lineage>
        <taxon>Eukaryota</taxon>
        <taxon>Metazoa</taxon>
        <taxon>Ecdysozoa</taxon>
        <taxon>Nematoda</taxon>
        <taxon>Chromadorea</taxon>
        <taxon>Rhabditida</taxon>
        <taxon>Rhabditina</taxon>
        <taxon>Rhabditomorpha</taxon>
        <taxon>Rhabditoidea</taxon>
        <taxon>Rhabditidae</taxon>
        <taxon>Peloderinae</taxon>
        <taxon>Caenorhabditis</taxon>
    </lineage>
</organism>
<proteinExistence type="predicted"/>